<evidence type="ECO:0000256" key="2">
    <source>
        <dbReference type="ARBA" id="ARBA00022448"/>
    </source>
</evidence>
<evidence type="ECO:0000256" key="5">
    <source>
        <dbReference type="ARBA" id="ARBA00022989"/>
    </source>
</evidence>
<feature type="transmembrane region" description="Helical" evidence="7">
    <location>
        <begin position="287"/>
        <end position="311"/>
    </location>
</feature>
<dbReference type="KEGG" id="aswu:HUW51_12540"/>
<evidence type="ECO:0000313" key="8">
    <source>
        <dbReference type="EMBL" id="QNF33507.1"/>
    </source>
</evidence>
<feature type="transmembrane region" description="Helical" evidence="7">
    <location>
        <begin position="28"/>
        <end position="46"/>
    </location>
</feature>
<dbReference type="PANTHER" id="PTHR11706:SF33">
    <property type="entry name" value="NATURAL RESISTANCE-ASSOCIATED MACROPHAGE PROTEIN 2"/>
    <property type="match status" value="1"/>
</dbReference>
<evidence type="ECO:0000256" key="4">
    <source>
        <dbReference type="ARBA" id="ARBA00022847"/>
    </source>
</evidence>
<proteinExistence type="predicted"/>
<dbReference type="PANTHER" id="PTHR11706">
    <property type="entry name" value="SOLUTE CARRIER PROTEIN FAMILY 11 MEMBER"/>
    <property type="match status" value="1"/>
</dbReference>
<evidence type="ECO:0000313" key="9">
    <source>
        <dbReference type="Proteomes" id="UP000515237"/>
    </source>
</evidence>
<dbReference type="GO" id="GO:0015293">
    <property type="term" value="F:symporter activity"/>
    <property type="evidence" value="ECO:0007669"/>
    <property type="project" value="UniProtKB-KW"/>
</dbReference>
<accession>A0A7G7G8M3</accession>
<name>A0A7G7G8M3_9BACT</name>
<dbReference type="GO" id="GO:0005886">
    <property type="term" value="C:plasma membrane"/>
    <property type="evidence" value="ECO:0007669"/>
    <property type="project" value="TreeGrafter"/>
</dbReference>
<dbReference type="Pfam" id="PF01566">
    <property type="entry name" value="Nramp"/>
    <property type="match status" value="1"/>
</dbReference>
<keyword evidence="6 7" id="KW-0472">Membrane</keyword>
<comment type="subcellular location">
    <subcellularLocation>
        <location evidence="1">Membrane</location>
        <topology evidence="1">Multi-pass membrane protein</topology>
    </subcellularLocation>
</comment>
<dbReference type="GO" id="GO:0034755">
    <property type="term" value="P:iron ion transmembrane transport"/>
    <property type="evidence" value="ECO:0007669"/>
    <property type="project" value="TreeGrafter"/>
</dbReference>
<evidence type="ECO:0000256" key="7">
    <source>
        <dbReference type="SAM" id="Phobius"/>
    </source>
</evidence>
<keyword evidence="9" id="KW-1185">Reference proteome</keyword>
<evidence type="ECO:0000256" key="6">
    <source>
        <dbReference type="ARBA" id="ARBA00023136"/>
    </source>
</evidence>
<keyword evidence="4" id="KW-0769">Symport</keyword>
<dbReference type="AlphaFoldDB" id="A0A7G7G8M3"/>
<sequence>MDNRVTQEPVTVSPQTGESGVFTSLKKVLLSLGPGIITAALVFGPSKMTITSKLGAVYGYSLLWIIAVAIFFMTVFTVMGARIGVAAKQSLLATIRLKWGKAAAIFIGFGIFLVATSFQAGNSIGVGIAIAEANGTSPVIWIIVFNVIGIALLFFQSFYKVLEKLMIFLIGLMLFSFITTLFLADPDWSAVAVGFVPSIPEGSLGLVIAFTASAFSIVGALYQSYLVQERIKQNPEIKETSRNSITGIFILGLMSAIVLICAAAVLNPQGIKVTSASDMAKALEPLFGSYASTLFLTGLFGAAFSSLVGNASLGGTLLGDALGYGSQLTSKMVRFLIALVMIIGACIAIAFGKLPLELIVFAQSVTIFLVPFIGLAMYVIGNDVKIMGSHVNSTPVKIMGAFGLLILFVLAASNVNELFLK</sequence>
<feature type="transmembrane region" description="Helical" evidence="7">
    <location>
        <begin position="140"/>
        <end position="158"/>
    </location>
</feature>
<dbReference type="GO" id="GO:0015086">
    <property type="term" value="F:cadmium ion transmembrane transporter activity"/>
    <property type="evidence" value="ECO:0007669"/>
    <property type="project" value="TreeGrafter"/>
</dbReference>
<feature type="transmembrane region" description="Helical" evidence="7">
    <location>
        <begin position="401"/>
        <end position="420"/>
    </location>
</feature>
<evidence type="ECO:0000256" key="1">
    <source>
        <dbReference type="ARBA" id="ARBA00004141"/>
    </source>
</evidence>
<reference evidence="8 9" key="1">
    <citation type="journal article" date="2018" name="Int. J. Syst. Evol. Microbiol.">
        <title>Adhaeribacter swui sp. nov., isolated from wet mud.</title>
        <authorList>
            <person name="Kim D.U."/>
            <person name="Kim K.W."/>
            <person name="Kang M.S."/>
            <person name="Kim J.Y."/>
            <person name="Jang J.H."/>
            <person name="Kim M.K."/>
        </authorList>
    </citation>
    <scope>NUCLEOTIDE SEQUENCE [LARGE SCALE GENOMIC DNA]</scope>
    <source>
        <strain evidence="8 9">KCTC 52873</strain>
    </source>
</reference>
<feature type="transmembrane region" description="Helical" evidence="7">
    <location>
        <begin position="58"/>
        <end position="81"/>
    </location>
</feature>
<dbReference type="InterPro" id="IPR001046">
    <property type="entry name" value="NRAMP_fam"/>
</dbReference>
<keyword evidence="3 7" id="KW-0812">Transmembrane</keyword>
<organism evidence="8 9">
    <name type="scientific">Adhaeribacter swui</name>
    <dbReference type="NCBI Taxonomy" id="2086471"/>
    <lineage>
        <taxon>Bacteria</taxon>
        <taxon>Pseudomonadati</taxon>
        <taxon>Bacteroidota</taxon>
        <taxon>Cytophagia</taxon>
        <taxon>Cytophagales</taxon>
        <taxon>Hymenobacteraceae</taxon>
        <taxon>Adhaeribacter</taxon>
    </lineage>
</organism>
<protein>
    <submittedName>
        <fullName evidence="8">Nramp family divalent metal transporter</fullName>
    </submittedName>
</protein>
<keyword evidence="5 7" id="KW-1133">Transmembrane helix</keyword>
<feature type="transmembrane region" description="Helical" evidence="7">
    <location>
        <begin position="248"/>
        <end position="267"/>
    </location>
</feature>
<evidence type="ECO:0000256" key="3">
    <source>
        <dbReference type="ARBA" id="ARBA00022692"/>
    </source>
</evidence>
<keyword evidence="2" id="KW-0813">Transport</keyword>
<dbReference type="GO" id="GO:0005384">
    <property type="term" value="F:manganese ion transmembrane transporter activity"/>
    <property type="evidence" value="ECO:0007669"/>
    <property type="project" value="TreeGrafter"/>
</dbReference>
<dbReference type="RefSeq" id="WP_185274357.1">
    <property type="nucleotide sequence ID" value="NZ_CP055156.1"/>
</dbReference>
<dbReference type="NCBIfam" id="NF037982">
    <property type="entry name" value="Nramp_1"/>
    <property type="match status" value="1"/>
</dbReference>
<feature type="transmembrane region" description="Helical" evidence="7">
    <location>
        <begin position="332"/>
        <end position="352"/>
    </location>
</feature>
<feature type="transmembrane region" description="Helical" evidence="7">
    <location>
        <begin position="102"/>
        <end position="120"/>
    </location>
</feature>
<gene>
    <name evidence="8" type="ORF">HUW51_12540</name>
</gene>
<dbReference type="Proteomes" id="UP000515237">
    <property type="component" value="Chromosome"/>
</dbReference>
<feature type="transmembrane region" description="Helical" evidence="7">
    <location>
        <begin position="204"/>
        <end position="227"/>
    </location>
</feature>
<dbReference type="EMBL" id="CP055156">
    <property type="protein sequence ID" value="QNF33507.1"/>
    <property type="molecule type" value="Genomic_DNA"/>
</dbReference>
<feature type="transmembrane region" description="Helical" evidence="7">
    <location>
        <begin position="358"/>
        <end position="380"/>
    </location>
</feature>
<feature type="transmembrane region" description="Helical" evidence="7">
    <location>
        <begin position="165"/>
        <end position="184"/>
    </location>
</feature>